<dbReference type="PANTHER" id="PTHR40516">
    <property type="entry name" value="ANTITOXIN CHPS-RELATED"/>
    <property type="match status" value="1"/>
</dbReference>
<dbReference type="GO" id="GO:0003677">
    <property type="term" value="F:DNA binding"/>
    <property type="evidence" value="ECO:0007669"/>
    <property type="project" value="InterPro"/>
</dbReference>
<dbReference type="InterPro" id="IPR007159">
    <property type="entry name" value="SpoVT-AbrB_dom"/>
</dbReference>
<dbReference type="Gene3D" id="2.10.260.10">
    <property type="match status" value="1"/>
</dbReference>
<comment type="caution">
    <text evidence="2">The sequence shown here is derived from an EMBL/GenBank/DDBJ whole genome shotgun (WGS) entry which is preliminary data.</text>
</comment>
<evidence type="ECO:0000259" key="1">
    <source>
        <dbReference type="SMART" id="SM00966"/>
    </source>
</evidence>
<dbReference type="InterPro" id="IPR039052">
    <property type="entry name" value="Antitox_PemI-like"/>
</dbReference>
<keyword evidence="3" id="KW-1185">Reference proteome</keyword>
<sequence>MKKNCELTTYEYALTTKIKKWGNGKGILLPKAILGLLALKENDSLSLEVENGLIILKPAENRHLTLAERFANYEGEMNQEEYWTDSPVGKEII</sequence>
<dbReference type="Pfam" id="PF04014">
    <property type="entry name" value="MazE_antitoxin"/>
    <property type="match status" value="1"/>
</dbReference>
<dbReference type="AlphaFoldDB" id="A0A318KIP6"/>
<dbReference type="PANTHER" id="PTHR40516:SF1">
    <property type="entry name" value="ANTITOXIN CHPS-RELATED"/>
    <property type="match status" value="1"/>
</dbReference>
<dbReference type="SMART" id="SM00966">
    <property type="entry name" value="SpoVT_AbrB"/>
    <property type="match status" value="1"/>
</dbReference>
<dbReference type="GO" id="GO:0097351">
    <property type="term" value="F:toxin sequestering activity"/>
    <property type="evidence" value="ECO:0007669"/>
    <property type="project" value="InterPro"/>
</dbReference>
<proteinExistence type="predicted"/>
<dbReference type="InterPro" id="IPR037914">
    <property type="entry name" value="SpoVT-AbrB_sf"/>
</dbReference>
<evidence type="ECO:0000313" key="2">
    <source>
        <dbReference type="EMBL" id="PXX75947.1"/>
    </source>
</evidence>
<name>A0A318KIP6_9FIRM</name>
<dbReference type="OrthoDB" id="9795766at2"/>
<evidence type="ECO:0000313" key="3">
    <source>
        <dbReference type="Proteomes" id="UP000247612"/>
    </source>
</evidence>
<protein>
    <submittedName>
        <fullName evidence="2">Antitoxin MazE</fullName>
    </submittedName>
</protein>
<dbReference type="SUPFAM" id="SSF89447">
    <property type="entry name" value="AbrB/MazE/MraZ-like"/>
    <property type="match status" value="1"/>
</dbReference>
<dbReference type="Proteomes" id="UP000247612">
    <property type="component" value="Unassembled WGS sequence"/>
</dbReference>
<accession>A0A318KIP6</accession>
<gene>
    <name evidence="2" type="ORF">DES51_11637</name>
</gene>
<dbReference type="EMBL" id="QJKH01000016">
    <property type="protein sequence ID" value="PXX75947.1"/>
    <property type="molecule type" value="Genomic_DNA"/>
</dbReference>
<feature type="domain" description="SpoVT-AbrB" evidence="1">
    <location>
        <begin position="19"/>
        <end position="64"/>
    </location>
</feature>
<dbReference type="RefSeq" id="WP_022938068.1">
    <property type="nucleotide sequence ID" value="NZ_CABKRQ010000004.1"/>
</dbReference>
<organism evidence="2 3">
    <name type="scientific">Dielma fastidiosa</name>
    <dbReference type="NCBI Taxonomy" id="1034346"/>
    <lineage>
        <taxon>Bacteria</taxon>
        <taxon>Bacillati</taxon>
        <taxon>Bacillota</taxon>
        <taxon>Erysipelotrichia</taxon>
        <taxon>Erysipelotrichales</taxon>
        <taxon>Erysipelotrichaceae</taxon>
        <taxon>Dielma</taxon>
    </lineage>
</organism>
<reference evidence="2 3" key="1">
    <citation type="submission" date="2018-05" db="EMBL/GenBank/DDBJ databases">
        <title>Genomic Encyclopedia of Type Strains, Phase IV (KMG-IV): sequencing the most valuable type-strain genomes for metagenomic binning, comparative biology and taxonomic classification.</title>
        <authorList>
            <person name="Goeker M."/>
        </authorList>
    </citation>
    <scope>NUCLEOTIDE SEQUENCE [LARGE SCALE GENOMIC DNA]</scope>
    <source>
        <strain evidence="2 3">JC118</strain>
    </source>
</reference>
<dbReference type="STRING" id="1034346.GCA_000313565_01763"/>